<evidence type="ECO:0000313" key="1">
    <source>
        <dbReference type="Proteomes" id="UP000492821"/>
    </source>
</evidence>
<dbReference type="AlphaFoldDB" id="A0A7E4US25"/>
<dbReference type="WBParaSite" id="Pan_g12125.t1">
    <property type="protein sequence ID" value="Pan_g12125.t1"/>
    <property type="gene ID" value="Pan_g12125"/>
</dbReference>
<keyword evidence="1" id="KW-1185">Reference proteome</keyword>
<evidence type="ECO:0000313" key="2">
    <source>
        <dbReference type="WBParaSite" id="Pan_g12125.t1"/>
    </source>
</evidence>
<reference evidence="1" key="1">
    <citation type="journal article" date="2013" name="Genetics">
        <title>The draft genome and transcriptome of Panagrellus redivivus are shaped by the harsh demands of a free-living lifestyle.</title>
        <authorList>
            <person name="Srinivasan J."/>
            <person name="Dillman A.R."/>
            <person name="Macchietto M.G."/>
            <person name="Heikkinen L."/>
            <person name="Lakso M."/>
            <person name="Fracchia K.M."/>
            <person name="Antoshechkin I."/>
            <person name="Mortazavi A."/>
            <person name="Wong G."/>
            <person name="Sternberg P.W."/>
        </authorList>
    </citation>
    <scope>NUCLEOTIDE SEQUENCE [LARGE SCALE GENOMIC DNA]</scope>
    <source>
        <strain evidence="1">MT8872</strain>
    </source>
</reference>
<accession>A0A7E4US25</accession>
<name>A0A7E4US25_PANRE</name>
<organism evidence="1 2">
    <name type="scientific">Panagrellus redivivus</name>
    <name type="common">Microworm</name>
    <dbReference type="NCBI Taxonomy" id="6233"/>
    <lineage>
        <taxon>Eukaryota</taxon>
        <taxon>Metazoa</taxon>
        <taxon>Ecdysozoa</taxon>
        <taxon>Nematoda</taxon>
        <taxon>Chromadorea</taxon>
        <taxon>Rhabditida</taxon>
        <taxon>Tylenchina</taxon>
        <taxon>Panagrolaimomorpha</taxon>
        <taxon>Panagrolaimoidea</taxon>
        <taxon>Panagrolaimidae</taxon>
        <taxon>Panagrellus</taxon>
    </lineage>
</organism>
<proteinExistence type="predicted"/>
<dbReference type="Proteomes" id="UP000492821">
    <property type="component" value="Unassembled WGS sequence"/>
</dbReference>
<reference evidence="2" key="2">
    <citation type="submission" date="2020-10" db="UniProtKB">
        <authorList>
            <consortium name="WormBaseParasite"/>
        </authorList>
    </citation>
    <scope>IDENTIFICATION</scope>
</reference>
<sequence length="116" mass="12564">MHSGKLLLDIYILNSSATTSDRNIAILAKMSCLPTATAAGASEAAFRNFKSNLRMAKTWNLGIQRCSAEAVLEETQKCASTQLGAVRTLPKASANLPSSFGYLLSNAVQLTHYHRY</sequence>
<protein>
    <submittedName>
        <fullName evidence="2">SCP domain-containing protein</fullName>
    </submittedName>
</protein>